<feature type="domain" description="C2H2-type" evidence="10">
    <location>
        <begin position="765"/>
        <end position="785"/>
    </location>
</feature>
<evidence type="ECO:0000313" key="12">
    <source>
        <dbReference type="WBParaSite" id="SMTH1_48040.3"/>
    </source>
</evidence>
<dbReference type="PANTHER" id="PTHR23235:SF161">
    <property type="entry name" value="C2H2-TYPE DOMAIN-CONTAINING PROTEIN"/>
    <property type="match status" value="1"/>
</dbReference>
<feature type="region of interest" description="Disordered" evidence="9">
    <location>
        <begin position="120"/>
        <end position="146"/>
    </location>
</feature>
<dbReference type="GO" id="GO:0008270">
    <property type="term" value="F:zinc ion binding"/>
    <property type="evidence" value="ECO:0007669"/>
    <property type="project" value="UniProtKB-KW"/>
</dbReference>
<proteinExistence type="predicted"/>
<feature type="compositionally biased region" description="Polar residues" evidence="9">
    <location>
        <begin position="135"/>
        <end position="146"/>
    </location>
</feature>
<dbReference type="SUPFAM" id="SSF57667">
    <property type="entry name" value="beta-beta-alpha zinc fingers"/>
    <property type="match status" value="2"/>
</dbReference>
<evidence type="ECO:0000256" key="2">
    <source>
        <dbReference type="ARBA" id="ARBA00022723"/>
    </source>
</evidence>
<dbReference type="Proteomes" id="UP000050791">
    <property type="component" value="Unassembled WGS sequence"/>
</dbReference>
<dbReference type="InterPro" id="IPR036236">
    <property type="entry name" value="Znf_C2H2_sf"/>
</dbReference>
<evidence type="ECO:0000256" key="3">
    <source>
        <dbReference type="ARBA" id="ARBA00022737"/>
    </source>
</evidence>
<evidence type="ECO:0000256" key="5">
    <source>
        <dbReference type="ARBA" id="ARBA00022833"/>
    </source>
</evidence>
<dbReference type="SMART" id="SM00355">
    <property type="entry name" value="ZnF_C2H2"/>
    <property type="match status" value="3"/>
</dbReference>
<evidence type="ECO:0000259" key="10">
    <source>
        <dbReference type="PROSITE" id="PS00028"/>
    </source>
</evidence>
<dbReference type="Gene3D" id="3.30.160.60">
    <property type="entry name" value="Classic Zinc Finger"/>
    <property type="match status" value="3"/>
</dbReference>
<dbReference type="PANTHER" id="PTHR23235">
    <property type="entry name" value="KRUEPPEL-LIKE TRANSCRIPTION FACTOR"/>
    <property type="match status" value="1"/>
</dbReference>
<feature type="region of interest" description="Disordered" evidence="9">
    <location>
        <begin position="437"/>
        <end position="468"/>
    </location>
</feature>
<keyword evidence="8" id="KW-0539">Nucleus</keyword>
<feature type="region of interest" description="Disordered" evidence="9">
    <location>
        <begin position="701"/>
        <end position="722"/>
    </location>
</feature>
<organism evidence="11 12">
    <name type="scientific">Schistosoma mattheei</name>
    <dbReference type="NCBI Taxonomy" id="31246"/>
    <lineage>
        <taxon>Eukaryota</taxon>
        <taxon>Metazoa</taxon>
        <taxon>Spiralia</taxon>
        <taxon>Lophotrochozoa</taxon>
        <taxon>Platyhelminthes</taxon>
        <taxon>Trematoda</taxon>
        <taxon>Digenea</taxon>
        <taxon>Strigeidida</taxon>
        <taxon>Schistosomatoidea</taxon>
        <taxon>Schistosomatidae</taxon>
        <taxon>Schistosoma</taxon>
    </lineage>
</organism>
<accession>A0AA85BCQ8</accession>
<dbReference type="GO" id="GO:0005634">
    <property type="term" value="C:nucleus"/>
    <property type="evidence" value="ECO:0007669"/>
    <property type="project" value="UniProtKB-SubCell"/>
</dbReference>
<dbReference type="InterPro" id="IPR013087">
    <property type="entry name" value="Znf_C2H2_type"/>
</dbReference>
<sequence length="878" mass="99302">MNSASTNFQCTTLLPDCLNSNALKTSSLYMRRWRRRQYMKLKTDRLEGQQCQQQQQQQRQKPLYDDFVSNTNYFQNAIINLNQTVDSIPKTNSMLAISELTNYSGDTSITTSSTIDVTYTNSDNNSNNSNNNNNRSYQSLSTNTSVTSRSNADAEFCKVSNSTPAMFNGGVTSPGNYKKILIDRYLLSQSMSHCGTIYESISPFTKMVHVPLLKETQTDYSNEKTMKVPLNTDTNYHLETKSTIPEKLINRKKSNSSDNEIRNFQSFLRKLLCDILTRELLPNKYKDEPNMIQSTVSSNHNRYCNTLSPQNPISAINDRIYNPDSSNTETKLSFNNENYEQAISTPCFYPNVRHEFLNELQSLLRNNCYSDDMKGSDHQPTVMQILTDGKNSSLYTCLDNSTSSLLEINSNNQLKTPLLGMHNSNDKLLCPEVIEKNSVDTSKPQHSQKSSYHSLAETSMSQMSKDSINNNDTVNTTATTVFSPNFLHSIHSSVKNHNIQNSTFDSLLLVCSQPYTTVSIDSKSSTLTSSTCTTHRQQQYTSVETSVSYPSSPLFKYRYPIDDHKFSSTPLHSSLFSPTHIMPEKSFDATIITSTTPVTTIITTNSKMNEQTITHQSHLPFMNTSIAPNQINTTNVNQISMFNNNDNNNNNTLVQSYSDLLFMDVDNYQCENSSSCKQTVSNITNNCTTFNTFSSVRTLTSNKHSNTTSTTTNDTNKSSSINSSLIQHRTSNGLYVCMVCSRQFTRSDMLVRHAHVHTGHKPFECIICGQAFSRSDHLSTHQRTHTGQRPYQCSLCYYSASRRDMITRHLRVHQRKGQLVSTNESGGPMKLHFTINFSQPSKFPIKQKEDRNTCSVVNVTDNRFSVISSQSPHFNSIH</sequence>
<comment type="subcellular location">
    <subcellularLocation>
        <location evidence="1">Nucleus</location>
    </subcellularLocation>
</comment>
<feature type="compositionally biased region" description="Low complexity" evidence="9">
    <location>
        <begin position="120"/>
        <end position="134"/>
    </location>
</feature>
<protein>
    <recommendedName>
        <fullName evidence="10">C2H2-type domain-containing protein</fullName>
    </recommendedName>
</protein>
<evidence type="ECO:0000256" key="4">
    <source>
        <dbReference type="ARBA" id="ARBA00022771"/>
    </source>
</evidence>
<reference evidence="12" key="1">
    <citation type="submission" date="2023-11" db="UniProtKB">
        <authorList>
            <consortium name="WormBaseParasite"/>
        </authorList>
    </citation>
    <scope>IDENTIFICATION</scope>
</reference>
<dbReference type="AlphaFoldDB" id="A0AA85BCQ8"/>
<keyword evidence="6" id="KW-0805">Transcription regulation</keyword>
<evidence type="ECO:0000256" key="7">
    <source>
        <dbReference type="ARBA" id="ARBA00023163"/>
    </source>
</evidence>
<dbReference type="FunFam" id="3.30.160.60:FF:000395">
    <property type="entry name" value="zinc finger protein 513"/>
    <property type="match status" value="1"/>
</dbReference>
<dbReference type="FunFam" id="3.30.160.60:FF:000032">
    <property type="entry name" value="Krueppel-like factor 4"/>
    <property type="match status" value="1"/>
</dbReference>
<keyword evidence="7" id="KW-0804">Transcription</keyword>
<feature type="domain" description="C2H2-type" evidence="10">
    <location>
        <begin position="737"/>
        <end position="757"/>
    </location>
</feature>
<feature type="compositionally biased region" description="Polar residues" evidence="9">
    <location>
        <begin position="439"/>
        <end position="468"/>
    </location>
</feature>
<dbReference type="GO" id="GO:0000978">
    <property type="term" value="F:RNA polymerase II cis-regulatory region sequence-specific DNA binding"/>
    <property type="evidence" value="ECO:0007669"/>
    <property type="project" value="TreeGrafter"/>
</dbReference>
<dbReference type="PROSITE" id="PS00028">
    <property type="entry name" value="ZINC_FINGER_C2H2_1"/>
    <property type="match status" value="2"/>
</dbReference>
<keyword evidence="2" id="KW-0479">Metal-binding</keyword>
<keyword evidence="3" id="KW-0677">Repeat</keyword>
<dbReference type="GO" id="GO:0000981">
    <property type="term" value="F:DNA-binding transcription factor activity, RNA polymerase II-specific"/>
    <property type="evidence" value="ECO:0007669"/>
    <property type="project" value="TreeGrafter"/>
</dbReference>
<name>A0AA85BCQ8_9TREM</name>
<dbReference type="Pfam" id="PF00096">
    <property type="entry name" value="zf-C2H2"/>
    <property type="match status" value="2"/>
</dbReference>
<keyword evidence="4" id="KW-0863">Zinc-finger</keyword>
<evidence type="ECO:0000256" key="6">
    <source>
        <dbReference type="ARBA" id="ARBA00023015"/>
    </source>
</evidence>
<evidence type="ECO:0000256" key="8">
    <source>
        <dbReference type="ARBA" id="ARBA00023242"/>
    </source>
</evidence>
<keyword evidence="5" id="KW-0862">Zinc</keyword>
<dbReference type="WBParaSite" id="SMTH1_48040.3">
    <property type="protein sequence ID" value="SMTH1_48040.3"/>
    <property type="gene ID" value="SMTH1_48040"/>
</dbReference>
<evidence type="ECO:0000256" key="9">
    <source>
        <dbReference type="SAM" id="MobiDB-lite"/>
    </source>
</evidence>
<evidence type="ECO:0000313" key="11">
    <source>
        <dbReference type="Proteomes" id="UP000050791"/>
    </source>
</evidence>
<evidence type="ECO:0000256" key="1">
    <source>
        <dbReference type="ARBA" id="ARBA00004123"/>
    </source>
</evidence>